<keyword evidence="5 6" id="KW-0472">Membrane</keyword>
<dbReference type="AlphaFoldDB" id="A0A2S6IKD1"/>
<evidence type="ECO:0000256" key="4">
    <source>
        <dbReference type="ARBA" id="ARBA00022989"/>
    </source>
</evidence>
<evidence type="ECO:0000256" key="2">
    <source>
        <dbReference type="ARBA" id="ARBA00006143"/>
    </source>
</evidence>
<evidence type="ECO:0000313" key="8">
    <source>
        <dbReference type="EMBL" id="PPK94635.1"/>
    </source>
</evidence>
<dbReference type="PANTHER" id="PTHR31272:SF4">
    <property type="entry name" value="CYTOCHROME C-TYPE BIOGENESIS PROTEIN HI_1454-RELATED"/>
    <property type="match status" value="1"/>
</dbReference>
<protein>
    <submittedName>
        <fullName evidence="8">Cytochrome c biogenesis protein CcdA</fullName>
    </submittedName>
</protein>
<dbReference type="Proteomes" id="UP000239485">
    <property type="component" value="Unassembled WGS sequence"/>
</dbReference>
<dbReference type="GO" id="GO:0017004">
    <property type="term" value="P:cytochrome complex assembly"/>
    <property type="evidence" value="ECO:0007669"/>
    <property type="project" value="InterPro"/>
</dbReference>
<feature type="transmembrane region" description="Helical" evidence="6">
    <location>
        <begin position="124"/>
        <end position="147"/>
    </location>
</feature>
<dbReference type="PANTHER" id="PTHR31272">
    <property type="entry name" value="CYTOCHROME C-TYPE BIOGENESIS PROTEIN HI_1454-RELATED"/>
    <property type="match status" value="1"/>
</dbReference>
<evidence type="ECO:0000256" key="5">
    <source>
        <dbReference type="ARBA" id="ARBA00023136"/>
    </source>
</evidence>
<feature type="domain" description="Cytochrome C biogenesis protein transmembrane" evidence="7">
    <location>
        <begin position="4"/>
        <end position="200"/>
    </location>
</feature>
<evidence type="ECO:0000313" key="9">
    <source>
        <dbReference type="Proteomes" id="UP000239485"/>
    </source>
</evidence>
<reference evidence="8 9" key="1">
    <citation type="submission" date="2018-02" db="EMBL/GenBank/DDBJ databases">
        <title>Genomic Encyclopedia of Archaeal and Bacterial Type Strains, Phase II (KMG-II): from individual species to whole genera.</title>
        <authorList>
            <person name="Goeker M."/>
        </authorList>
    </citation>
    <scope>NUCLEOTIDE SEQUENCE [LARGE SCALE GENOMIC DNA]</scope>
    <source>
        <strain evidence="8 9">DSM 22857</strain>
    </source>
</reference>
<dbReference type="EMBL" id="PTJD01000007">
    <property type="protein sequence ID" value="PPK94635.1"/>
    <property type="molecule type" value="Genomic_DNA"/>
</dbReference>
<dbReference type="RefSeq" id="WP_104432945.1">
    <property type="nucleotide sequence ID" value="NZ_PTJD01000007.1"/>
</dbReference>
<name>A0A2S6IKD1_9ACTN</name>
<dbReference type="OrthoDB" id="5244297at2"/>
<dbReference type="Pfam" id="PF02683">
    <property type="entry name" value="DsbD_TM"/>
    <property type="match status" value="1"/>
</dbReference>
<evidence type="ECO:0000256" key="6">
    <source>
        <dbReference type="SAM" id="Phobius"/>
    </source>
</evidence>
<evidence type="ECO:0000256" key="1">
    <source>
        <dbReference type="ARBA" id="ARBA00004141"/>
    </source>
</evidence>
<dbReference type="InterPro" id="IPR051790">
    <property type="entry name" value="Cytochrome_c-biogenesis_DsbD"/>
</dbReference>
<feature type="transmembrane region" description="Helical" evidence="6">
    <location>
        <begin position="167"/>
        <end position="188"/>
    </location>
</feature>
<gene>
    <name evidence="8" type="ORF">CLV92_107138</name>
</gene>
<feature type="transmembrane region" description="Helical" evidence="6">
    <location>
        <begin position="54"/>
        <end position="75"/>
    </location>
</feature>
<feature type="transmembrane region" description="Helical" evidence="6">
    <location>
        <begin position="200"/>
        <end position="221"/>
    </location>
</feature>
<keyword evidence="9" id="KW-1185">Reference proteome</keyword>
<organism evidence="8 9">
    <name type="scientific">Kineococcus xinjiangensis</name>
    <dbReference type="NCBI Taxonomy" id="512762"/>
    <lineage>
        <taxon>Bacteria</taxon>
        <taxon>Bacillati</taxon>
        <taxon>Actinomycetota</taxon>
        <taxon>Actinomycetes</taxon>
        <taxon>Kineosporiales</taxon>
        <taxon>Kineosporiaceae</taxon>
        <taxon>Kineococcus</taxon>
    </lineage>
</organism>
<dbReference type="GO" id="GO:0016020">
    <property type="term" value="C:membrane"/>
    <property type="evidence" value="ECO:0007669"/>
    <property type="project" value="UniProtKB-SubCell"/>
</dbReference>
<comment type="similarity">
    <text evidence="2">Belongs to the DsbD family.</text>
</comment>
<feature type="transmembrane region" description="Helical" evidence="6">
    <location>
        <begin position="253"/>
        <end position="273"/>
    </location>
</feature>
<accession>A0A2S6IKD1</accession>
<proteinExistence type="inferred from homology"/>
<sequence length="279" mass="28219">MTGTLAFAYGAGTLAALNPCGFALLPAYLALFVTGDGAAQGRGRALQRALTATAAMTAGFVAVFGVFGLLLAPLASAIHRWLPVVTVGIGLALLALGVAMLLGRSISLPLPKLRSGGNPTRSPAAMAFYGVAYAVASLGCTIGPFLAVTATTFRTGDTLTGLAAYGAYALGMGTVVGVLAAGVALARSSATAWLRRVQRHLTRAGGALLVVVGGYVAWYGWYEIRLARGGGSDPVVEAAATLQAGLVRTVSSVAPLLVVLAAVVLLLALVLAARRRVRS</sequence>
<comment type="caution">
    <text evidence="8">The sequence shown here is derived from an EMBL/GenBank/DDBJ whole genome shotgun (WGS) entry which is preliminary data.</text>
</comment>
<feature type="transmembrane region" description="Helical" evidence="6">
    <location>
        <begin position="81"/>
        <end position="103"/>
    </location>
</feature>
<dbReference type="InterPro" id="IPR003834">
    <property type="entry name" value="Cyt_c_assmbl_TM_dom"/>
</dbReference>
<keyword evidence="4 6" id="KW-1133">Transmembrane helix</keyword>
<evidence type="ECO:0000256" key="3">
    <source>
        <dbReference type="ARBA" id="ARBA00022692"/>
    </source>
</evidence>
<keyword evidence="3 6" id="KW-0812">Transmembrane</keyword>
<evidence type="ECO:0000259" key="7">
    <source>
        <dbReference type="Pfam" id="PF02683"/>
    </source>
</evidence>
<comment type="subcellular location">
    <subcellularLocation>
        <location evidence="1">Membrane</location>
        <topology evidence="1">Multi-pass membrane protein</topology>
    </subcellularLocation>
</comment>
<feature type="transmembrane region" description="Helical" evidence="6">
    <location>
        <begin position="6"/>
        <end position="33"/>
    </location>
</feature>